<dbReference type="AlphaFoldDB" id="A0A235HHN4"/>
<organism evidence="5 6">
    <name type="scientific">Azospirillum brasilense</name>
    <dbReference type="NCBI Taxonomy" id="192"/>
    <lineage>
        <taxon>Bacteria</taxon>
        <taxon>Pseudomonadati</taxon>
        <taxon>Pseudomonadota</taxon>
        <taxon>Alphaproteobacteria</taxon>
        <taxon>Rhodospirillales</taxon>
        <taxon>Azospirillaceae</taxon>
        <taxon>Azospirillum</taxon>
    </lineage>
</organism>
<sequence length="1215" mass="136173">MIIRDLFEKPISRPINGVIKADQQDDESVWDELDEYHITRELDIHLRKFFDAYLKSLDLAGDMDAAGKIGVWVSGFFGSGKSHFIKVLSYLLSNRQASKDGETKRAIDFFGGKITDAMLAADIKRAVSTDTDVILFNIDSKADTGKEDPILTVFLNVFNEMLGYSPDHPHIADMERLLDSKGKFNDFQAAYRDIAGAEWVEERDAFYLNTDSIAAALARVLGKSEEAFEQWLDNPEAAFHLSPENFAEWVKQYLDSRGPKHRIVFLVDEIGQFIGQDTHMMLRLQTITENLGTVCKGRAWVIVTSQEDIEAVLGDLKSTKNNDFSKIQGRFRTRLSLSSANVDEVIQARLLTKTDDAKDVLTAVYKDKADILKHQLSFTNTGMTFRAFTDSSHFAAVYPFAPYQFQLVQKIFEAIRRVGASGAHLARGERSMLDAFQSAATQLGPHEVGALVPLHRFYASIESFLDTAVKATIDQASNNPSLEQPFDGLALRTLFLIRYVDEIKGNVDNLVTLFIDQIDADRLALRNKVEASLQRLEGQTLVRRNGDEFFFLTDEEREIGRGIKAVDLSGGDEVKKLGELIFDEVLGGNRKHRFEDTKKDFPFNRFCDQHPHGTKTDGDLAVSVITPLSDDYADWNEAKCLMQSNADGGQIVVKLRDDRKLGRELRTWLQTEKFISRANDGGLPASTIKILRDRADENRTRWDTLIVTVRDLLKEADFYAAGQVIRPKGGSGDAAIREALDYLIRNTFTKLGLLKHICQDPLNEIRAVLGAPDTVDLKLQLDGSEGNAEALKEVLNFVRLKDSINQKVILHELIEGRFGKRPYGWPEWDVALLVVRLMTGGEISLVMDGATLSRDKMAEAIKTPNKWRSMTVVKRQTVDAALLQQARNTGKGVFAKMGPDGEDALYTFLRTNCEGWVNNLTGYLKLAETGNYPGKEAIERGLSLLKKLLAEKESYGFIQRFTALKSDMEELSERVSDLDTFYGSQRPVWDTLRQRYNDFQLNKKELDQNADAAAGLERMRIILSHAEPYPYIKEINGLIAKVGGINDDLVAKRRSHAVGKIDEHIAEVKQALEEVSAPPELQNRCLQELQAIRASVLKEGSIARIYTDQNEALDAKDNTLEQIEAFARTKAVRPKPVPEPVAEPAGAGPVSTHDLQPLTQPASAKPIFKKPRVVKPAVIHKGGQLKTKEDVEQFLSALRKELEDALAKNEPIEIR</sequence>
<dbReference type="Pfam" id="PF25796">
    <property type="entry name" value="BREX_BrxC_4th"/>
    <property type="match status" value="1"/>
</dbReference>
<dbReference type="Pfam" id="PF25792">
    <property type="entry name" value="BREX_BrxC_helical"/>
    <property type="match status" value="1"/>
</dbReference>
<evidence type="ECO:0000313" key="5">
    <source>
        <dbReference type="EMBL" id="OYD85309.1"/>
    </source>
</evidence>
<evidence type="ECO:0000259" key="2">
    <source>
        <dbReference type="Pfam" id="PF25791"/>
    </source>
</evidence>
<dbReference type="InterPro" id="IPR047679">
    <property type="entry name" value="BREX_BrxC"/>
</dbReference>
<evidence type="ECO:0000259" key="3">
    <source>
        <dbReference type="Pfam" id="PF25792"/>
    </source>
</evidence>
<evidence type="ECO:0008006" key="7">
    <source>
        <dbReference type="Google" id="ProtNLM"/>
    </source>
</evidence>
<name>A0A235HHN4_AZOBR</name>
<feature type="domain" description="Probable ATP-binding protein BrxC 4th six-stranded beta-sheet" evidence="4">
    <location>
        <begin position="567"/>
        <end position="743"/>
    </location>
</feature>
<comment type="caution">
    <text evidence="5">The sequence shown here is derived from an EMBL/GenBank/DDBJ whole genome shotgun (WGS) entry which is preliminary data.</text>
</comment>
<proteinExistence type="predicted"/>
<protein>
    <recommendedName>
        <fullName evidence="7">BREX system P-loop protein BrxC</fullName>
    </recommendedName>
</protein>
<feature type="domain" description="Probable ATP-binding protein BrxC alpha-helical" evidence="3">
    <location>
        <begin position="883"/>
        <end position="1003"/>
    </location>
</feature>
<dbReference type="Pfam" id="PF25791">
    <property type="entry name" value="WHD_BREX_BrxC"/>
    <property type="match status" value="1"/>
</dbReference>
<dbReference type="InterPro" id="IPR058036">
    <property type="entry name" value="BREX_BrxC_4th"/>
</dbReference>
<dbReference type="EMBL" id="NOWT01000003">
    <property type="protein sequence ID" value="OYD85309.1"/>
    <property type="molecule type" value="Genomic_DNA"/>
</dbReference>
<evidence type="ECO:0000256" key="1">
    <source>
        <dbReference type="SAM" id="MobiDB-lite"/>
    </source>
</evidence>
<dbReference type="SUPFAM" id="SSF52540">
    <property type="entry name" value="P-loop containing nucleoside triphosphate hydrolases"/>
    <property type="match status" value="1"/>
</dbReference>
<dbReference type="InterPro" id="IPR058038">
    <property type="entry name" value="BREX_BrxC_wHTH"/>
</dbReference>
<dbReference type="InterPro" id="IPR058037">
    <property type="entry name" value="BREX_BrxC_helical"/>
</dbReference>
<dbReference type="Proteomes" id="UP000215367">
    <property type="component" value="Unassembled WGS sequence"/>
</dbReference>
<accession>A0A235HHN4</accession>
<gene>
    <name evidence="5" type="ORF">CHT98_04470</name>
</gene>
<dbReference type="NCBIfam" id="NF033441">
    <property type="entry name" value="BREX_BrxC"/>
    <property type="match status" value="1"/>
</dbReference>
<feature type="domain" description="Probable ATP-binding protein BrxC winged helix-turn-helix" evidence="2">
    <location>
        <begin position="759"/>
        <end position="875"/>
    </location>
</feature>
<feature type="compositionally biased region" description="Polar residues" evidence="1">
    <location>
        <begin position="1153"/>
        <end position="1162"/>
    </location>
</feature>
<reference evidence="5 6" key="1">
    <citation type="submission" date="2017-07" db="EMBL/GenBank/DDBJ databases">
        <title>Whole genome sequence of Azospirillum brasilense 2A1, a potential biofertilizer strain.</title>
        <authorList>
            <person name="Fontana C.A."/>
            <person name="Toffoli L.M."/>
            <person name="Salazar S.M."/>
            <person name="Puglisi E."/>
            <person name="Pedraza R."/>
            <person name="Bassi D."/>
            <person name="Cocconcelli P.S."/>
        </authorList>
    </citation>
    <scope>NUCLEOTIDE SEQUENCE [LARGE SCALE GENOMIC DNA]</scope>
    <source>
        <strain evidence="5 6">2A1</strain>
    </source>
</reference>
<evidence type="ECO:0000259" key="4">
    <source>
        <dbReference type="Pfam" id="PF25796"/>
    </source>
</evidence>
<dbReference type="RefSeq" id="WP_094302078.1">
    <property type="nucleotide sequence ID" value="NZ_NOWT01000003.1"/>
</dbReference>
<evidence type="ECO:0000313" key="6">
    <source>
        <dbReference type="Proteomes" id="UP000215367"/>
    </source>
</evidence>
<dbReference type="InterPro" id="IPR027417">
    <property type="entry name" value="P-loop_NTPase"/>
</dbReference>
<feature type="region of interest" description="Disordered" evidence="1">
    <location>
        <begin position="1131"/>
        <end position="1167"/>
    </location>
</feature>